<proteinExistence type="predicted"/>
<accession>A0A3M0C9E9</accession>
<comment type="caution">
    <text evidence="3">The sequence shown here is derived from an EMBL/GenBank/DDBJ whole genome shotgun (WGS) entry which is preliminary data.</text>
</comment>
<dbReference type="InterPro" id="IPR036380">
    <property type="entry name" value="Isochorismatase-like_sf"/>
</dbReference>
<dbReference type="GO" id="GO:0016787">
    <property type="term" value="F:hydrolase activity"/>
    <property type="evidence" value="ECO:0007669"/>
    <property type="project" value="UniProtKB-KW"/>
</dbReference>
<keyword evidence="4" id="KW-1185">Reference proteome</keyword>
<dbReference type="InParanoid" id="A0A3M0C9E9"/>
<dbReference type="Proteomes" id="UP000271227">
    <property type="component" value="Unassembled WGS sequence"/>
</dbReference>
<evidence type="ECO:0000313" key="4">
    <source>
        <dbReference type="Proteomes" id="UP000271227"/>
    </source>
</evidence>
<protein>
    <submittedName>
        <fullName evidence="3">Nicotinamidase-related amidase</fullName>
    </submittedName>
</protein>
<dbReference type="InterPro" id="IPR050272">
    <property type="entry name" value="Isochorismatase-like_hydrls"/>
</dbReference>
<dbReference type="OrthoDB" id="9794942at2"/>
<dbReference type="RefSeq" id="WP_121939231.1">
    <property type="nucleotide sequence ID" value="NZ_REFR01000012.1"/>
</dbReference>
<organism evidence="3 4">
    <name type="scientific">Eilatimonas milleporae</name>
    <dbReference type="NCBI Taxonomy" id="911205"/>
    <lineage>
        <taxon>Bacteria</taxon>
        <taxon>Pseudomonadati</taxon>
        <taxon>Pseudomonadota</taxon>
        <taxon>Alphaproteobacteria</taxon>
        <taxon>Kordiimonadales</taxon>
        <taxon>Kordiimonadaceae</taxon>
        <taxon>Eilatimonas</taxon>
    </lineage>
</organism>
<dbReference type="Pfam" id="PF00857">
    <property type="entry name" value="Isochorismatase"/>
    <property type="match status" value="1"/>
</dbReference>
<dbReference type="SUPFAM" id="SSF52499">
    <property type="entry name" value="Isochorismatase-like hydrolases"/>
    <property type="match status" value="1"/>
</dbReference>
<evidence type="ECO:0000256" key="1">
    <source>
        <dbReference type="ARBA" id="ARBA00022801"/>
    </source>
</evidence>
<evidence type="ECO:0000259" key="2">
    <source>
        <dbReference type="Pfam" id="PF00857"/>
    </source>
</evidence>
<dbReference type="CDD" id="cd01014">
    <property type="entry name" value="nicotinamidase_related"/>
    <property type="match status" value="1"/>
</dbReference>
<feature type="domain" description="Isochorismatase-like" evidence="2">
    <location>
        <begin position="5"/>
        <end position="177"/>
    </location>
</feature>
<evidence type="ECO:0000313" key="3">
    <source>
        <dbReference type="EMBL" id="RMB04980.1"/>
    </source>
</evidence>
<dbReference type="EMBL" id="REFR01000012">
    <property type="protein sequence ID" value="RMB04980.1"/>
    <property type="molecule type" value="Genomic_DNA"/>
</dbReference>
<name>A0A3M0C9E9_9PROT</name>
<dbReference type="PANTHER" id="PTHR43540">
    <property type="entry name" value="PEROXYUREIDOACRYLATE/UREIDOACRYLATE AMIDOHYDROLASE-RELATED"/>
    <property type="match status" value="1"/>
</dbReference>
<dbReference type="InterPro" id="IPR000868">
    <property type="entry name" value="Isochorismatase-like_dom"/>
</dbReference>
<sequence>MKKQALIVIDLQNDYYPSGKWPLHNIGTVTFNAVTLLWAAREAGDPVIHVYHEFATENPPFFAPDTHGAQIHPSGAPQDGEWAVLKTEVNAFHKTELKALLDTDDITDVTIIGAMSHMCIDSAARSASDYGFNVTVVADACASRDLVFQDMTIPAQEVHNAYMSALEFAFAKVTTTERYLKARMFPCLNGGSL</sequence>
<gene>
    <name evidence="3" type="ORF">BXY39_2555</name>
</gene>
<dbReference type="PANTHER" id="PTHR43540:SF1">
    <property type="entry name" value="ISOCHORISMATASE HYDROLASE"/>
    <property type="match status" value="1"/>
</dbReference>
<dbReference type="AlphaFoldDB" id="A0A3M0C9E9"/>
<reference evidence="3 4" key="1">
    <citation type="submission" date="2018-10" db="EMBL/GenBank/DDBJ databases">
        <title>Genomic Encyclopedia of Archaeal and Bacterial Type Strains, Phase II (KMG-II): from individual species to whole genera.</title>
        <authorList>
            <person name="Goeker M."/>
        </authorList>
    </citation>
    <scope>NUCLEOTIDE SEQUENCE [LARGE SCALE GENOMIC DNA]</scope>
    <source>
        <strain evidence="3 4">DSM 25217</strain>
    </source>
</reference>
<dbReference type="Gene3D" id="3.40.50.850">
    <property type="entry name" value="Isochorismatase-like"/>
    <property type="match status" value="1"/>
</dbReference>
<keyword evidence="1" id="KW-0378">Hydrolase</keyword>